<evidence type="ECO:0008006" key="8">
    <source>
        <dbReference type="Google" id="ProtNLM"/>
    </source>
</evidence>
<reference evidence="6 7" key="1">
    <citation type="submission" date="2018-03" db="EMBL/GenBank/DDBJ databases">
        <title>Genomes of Pezizomycetes fungi and the evolution of truffles.</title>
        <authorList>
            <person name="Murat C."/>
            <person name="Payen T."/>
            <person name="Noel B."/>
            <person name="Kuo A."/>
            <person name="Martin F.M."/>
        </authorList>
    </citation>
    <scope>NUCLEOTIDE SEQUENCE [LARGE SCALE GENOMIC DNA]</scope>
    <source>
        <strain evidence="6">091103-1</strain>
    </source>
</reference>
<comment type="caution">
    <text evidence="6">The sequence shown here is derived from an EMBL/GenBank/DDBJ whole genome shotgun (WGS) entry which is preliminary data.</text>
</comment>
<evidence type="ECO:0000313" key="6">
    <source>
        <dbReference type="EMBL" id="PWW77129.1"/>
    </source>
</evidence>
<keyword evidence="7" id="KW-1185">Reference proteome</keyword>
<accession>A0A317SRY5</accession>
<dbReference type="Pfam" id="PF01535">
    <property type="entry name" value="PPR"/>
    <property type="match status" value="3"/>
</dbReference>
<dbReference type="AlphaFoldDB" id="A0A317SRY5"/>
<dbReference type="PROSITE" id="PS51375">
    <property type="entry name" value="PPR"/>
    <property type="match status" value="2"/>
</dbReference>
<feature type="repeat" description="PPR" evidence="5">
    <location>
        <begin position="680"/>
        <end position="714"/>
    </location>
</feature>
<comment type="similarity">
    <text evidence="1">Belongs to the CCM1 family.</text>
</comment>
<organism evidence="6 7">
    <name type="scientific">Tuber magnatum</name>
    <name type="common">white Piedmont truffle</name>
    <dbReference type="NCBI Taxonomy" id="42249"/>
    <lineage>
        <taxon>Eukaryota</taxon>
        <taxon>Fungi</taxon>
        <taxon>Dikarya</taxon>
        <taxon>Ascomycota</taxon>
        <taxon>Pezizomycotina</taxon>
        <taxon>Pezizomycetes</taxon>
        <taxon>Pezizales</taxon>
        <taxon>Tuberaceae</taxon>
        <taxon>Tuber</taxon>
    </lineage>
</organism>
<name>A0A317SRY5_9PEZI</name>
<evidence type="ECO:0000256" key="2">
    <source>
        <dbReference type="ARBA" id="ARBA00022737"/>
    </source>
</evidence>
<dbReference type="Proteomes" id="UP000246991">
    <property type="component" value="Unassembled WGS sequence"/>
</dbReference>
<dbReference type="EMBL" id="PYWC01000026">
    <property type="protein sequence ID" value="PWW77129.1"/>
    <property type="molecule type" value="Genomic_DNA"/>
</dbReference>
<evidence type="ECO:0000256" key="1">
    <source>
        <dbReference type="ARBA" id="ARBA00006192"/>
    </source>
</evidence>
<evidence type="ECO:0000256" key="5">
    <source>
        <dbReference type="PROSITE-ProRule" id="PRU00708"/>
    </source>
</evidence>
<gene>
    <name evidence="6" type="ORF">C7212DRAFT_277704</name>
</gene>
<feature type="repeat" description="PPR" evidence="5">
    <location>
        <begin position="243"/>
        <end position="277"/>
    </location>
</feature>
<dbReference type="NCBIfam" id="TIGR00756">
    <property type="entry name" value="PPR"/>
    <property type="match status" value="1"/>
</dbReference>
<dbReference type="STRING" id="42249.A0A317SRY5"/>
<dbReference type="InterPro" id="IPR002885">
    <property type="entry name" value="PPR_rpt"/>
</dbReference>
<protein>
    <recommendedName>
        <fullName evidence="8">Pentacotripeptide-repeat region of PRORP domain-containing protein</fullName>
    </recommendedName>
</protein>
<sequence>MRPYTLCLARWGSRFHLRCFFHHTTPFTPSAPPRKTHPTSPPLSKSLRQPVSHLWNWRRRAHPRTWKSIRQDIITIGQLSRYLNDQIGRPPENGKLAEAFCGIVEAHRGSTIVDDYAYGLLRVYEYVGSLPVESMRNALSVVYRGATENQVLLARAMFSALRGSPGEGTLVDEDIIKIVHMLSRTGNSAEALEVAEEFSGKFEGLENERVVWEKVLEGFSSEGNEEVLLRTWERLEKSKMEMDTKLCTPLVALYSERGELDKAEAWYRKIVESGTGPNASAYVETIKACLSTRNYAWGSQVMDTLLGERERLHMGKEAWDVVFKWHLALNADPEKMDELLDMMARRAEEVETLPSPDMATINNLLRSGMAVAGPNFPLEDFLSIADSRGFNHDRTTFELKLEHKINQGSTEGALGAYEDLKAESIPQGYHATEVKHLLRHLCSQPTLDKETIQTVYADLLDWDVRLDVGTLCLLLRTLLEDCSFKEVINLLTRESLSNYEKSRIIGQMISYISSSSTSIEAAWDTYQILYQVFPEATIRQRTDLMSLFFDLGRSDMGVMVFQHMRQTRKRRPSMGTYRAALLGVAINRDLEALRVVHNALKLDSQFDPDTRLLNSLMTAYVACGLSARAMEIWENIRRSVQGPDNESIAIALDACSRIPEGIYRVQVLWGQLRAAGYRFAARDYAAYVEALGRNGMWDEGWKIAKEMKGEGVEPDVRL</sequence>
<dbReference type="PANTHER" id="PTHR47447">
    <property type="entry name" value="OS03G0856100 PROTEIN"/>
    <property type="match status" value="1"/>
</dbReference>
<dbReference type="PANTHER" id="PTHR47447:SF17">
    <property type="entry name" value="OS12G0638900 PROTEIN"/>
    <property type="match status" value="1"/>
</dbReference>
<comment type="subunit">
    <text evidence="4">Binds to mitochondrial small subunit 15S rRNA.</text>
</comment>
<evidence type="ECO:0000313" key="7">
    <source>
        <dbReference type="Proteomes" id="UP000246991"/>
    </source>
</evidence>
<evidence type="ECO:0000256" key="4">
    <source>
        <dbReference type="ARBA" id="ARBA00044511"/>
    </source>
</evidence>
<evidence type="ECO:0000256" key="3">
    <source>
        <dbReference type="ARBA" id="ARBA00044493"/>
    </source>
</evidence>
<dbReference type="OrthoDB" id="185373at2759"/>
<dbReference type="InterPro" id="IPR011990">
    <property type="entry name" value="TPR-like_helical_dom_sf"/>
</dbReference>
<proteinExistence type="inferred from homology"/>
<comment type="function">
    <text evidence="3">Regulates mitochondrial small subunit maturation by controlling 15S rRNA 5'-end processing. Localizes to the 5' precursor of the 15S rRNA in a position that is subsequently occupied by mS47 in the mature yeast mtSSU. Uses structure and sequence-specific RNA recognition, binding to a single-stranded region of the precursor and specifically recognizing bases -6 to -1. The exchange of Ccm1 for mS47 is coupled to the irreversible removal of precursor rRNA that is accompanied by conformational changes of the mitoribosomal proteins uS5m and mS26. These conformational changes signal completion of 5'-end rRNA processing through protection of the mature 5'-end of the 15S rRNA and stabilization of mS47. The removal of the 5' precursor together with the dissociation of Ccm1 may be catalyzed by the 5'-3' exoribonuclease Pet127. Involved in the specific removal of group I introns in mitochondrial encoded transcripts.</text>
</comment>
<keyword evidence="2" id="KW-0677">Repeat</keyword>
<dbReference type="Gene3D" id="1.25.40.10">
    <property type="entry name" value="Tetratricopeptide repeat domain"/>
    <property type="match status" value="2"/>
</dbReference>